<dbReference type="AlphaFoldDB" id="A0A1N6KHV3"/>
<dbReference type="RefSeq" id="WP_074243024.1">
    <property type="nucleotide sequence ID" value="NZ_FSRA01000002.1"/>
</dbReference>
<organism evidence="1 2">
    <name type="scientific">Chitinophaga niabensis</name>
    <dbReference type="NCBI Taxonomy" id="536979"/>
    <lineage>
        <taxon>Bacteria</taxon>
        <taxon>Pseudomonadati</taxon>
        <taxon>Bacteroidota</taxon>
        <taxon>Chitinophagia</taxon>
        <taxon>Chitinophagales</taxon>
        <taxon>Chitinophagaceae</taxon>
        <taxon>Chitinophaga</taxon>
    </lineage>
</organism>
<dbReference type="PANTHER" id="PTHR21174:SF0">
    <property type="entry name" value="HD PHOSPHOHYDROLASE FAMILY PROTEIN-RELATED"/>
    <property type="match status" value="1"/>
</dbReference>
<name>A0A1N6KHV3_9BACT</name>
<proteinExistence type="predicted"/>
<dbReference type="InterPro" id="IPR009218">
    <property type="entry name" value="HD_phosphohydro"/>
</dbReference>
<dbReference type="GO" id="GO:0016787">
    <property type="term" value="F:hydrolase activity"/>
    <property type="evidence" value="ECO:0007669"/>
    <property type="project" value="UniProtKB-KW"/>
</dbReference>
<dbReference type="PANTHER" id="PTHR21174">
    <property type="match status" value="1"/>
</dbReference>
<keyword evidence="1" id="KW-0378">Hydrolase</keyword>
<dbReference type="EMBL" id="FSRA01000002">
    <property type="protein sequence ID" value="SIO55917.1"/>
    <property type="molecule type" value="Genomic_DNA"/>
</dbReference>
<dbReference type="OrthoDB" id="9808993at2"/>
<evidence type="ECO:0000313" key="1">
    <source>
        <dbReference type="EMBL" id="SIO55917.1"/>
    </source>
</evidence>
<dbReference type="PIRSF" id="PIRSF035170">
    <property type="entry name" value="HD_phosphohydro"/>
    <property type="match status" value="1"/>
</dbReference>
<gene>
    <name evidence="1" type="ORF">SAMN04488055_5834</name>
</gene>
<evidence type="ECO:0000313" key="2">
    <source>
        <dbReference type="Proteomes" id="UP000185003"/>
    </source>
</evidence>
<sequence length="210" mass="24831">MHTDSIKNYWLLLTNRTSVRNPNFASQAIDRIIKRYSAPGRHYHNTAHLSDLICLQQQYAPFIMDNDSLLYAIYFHDIVYKVTHSDNEERSAQEAVVFLNRIGYPDDKQQKIFTFIAATQKHVNPLGDPDLDYLLDFDLHILGSTPSQYEAYTRQIRKEYGLYPSFIYKRGRKKVLQHFLSQPSIYKTAAFREKYEKKARENMERELELL</sequence>
<dbReference type="Proteomes" id="UP000185003">
    <property type="component" value="Unassembled WGS sequence"/>
</dbReference>
<dbReference type="Gene3D" id="1.10.3210.10">
    <property type="entry name" value="Hypothetical protein af1432"/>
    <property type="match status" value="1"/>
</dbReference>
<dbReference type="SUPFAM" id="SSF109604">
    <property type="entry name" value="HD-domain/PDEase-like"/>
    <property type="match status" value="1"/>
</dbReference>
<reference evidence="1 2" key="1">
    <citation type="submission" date="2016-11" db="EMBL/GenBank/DDBJ databases">
        <authorList>
            <person name="Jaros S."/>
            <person name="Januszkiewicz K."/>
            <person name="Wedrychowicz H."/>
        </authorList>
    </citation>
    <scope>NUCLEOTIDE SEQUENCE [LARGE SCALE GENOMIC DNA]</scope>
    <source>
        <strain evidence="1 2">DSM 24787</strain>
    </source>
</reference>
<keyword evidence="2" id="KW-1185">Reference proteome</keyword>
<accession>A0A1N6KHV3</accession>
<protein>
    <submittedName>
        <fullName evidence="1">Predicted metal-dependent phosphohydrolase, HD superfamily</fullName>
    </submittedName>
</protein>